<dbReference type="Gene3D" id="1.10.630.10">
    <property type="entry name" value="Cytochrome P450"/>
    <property type="match status" value="1"/>
</dbReference>
<dbReference type="Proteomes" id="UP000019487">
    <property type="component" value="Unassembled WGS sequence"/>
</dbReference>
<proteinExistence type="predicted"/>
<keyword evidence="3" id="KW-1185">Reference proteome</keyword>
<dbReference type="GO" id="GO:0004497">
    <property type="term" value="F:monooxygenase activity"/>
    <property type="evidence" value="ECO:0007669"/>
    <property type="project" value="InterPro"/>
</dbReference>
<dbReference type="GO" id="GO:0005506">
    <property type="term" value="F:iron ion binding"/>
    <property type="evidence" value="ECO:0007669"/>
    <property type="project" value="InterPro"/>
</dbReference>
<dbReference type="OrthoDB" id="1470350at2759"/>
<evidence type="ECO:0000313" key="2">
    <source>
        <dbReference type="EMBL" id="ESZ91696.1"/>
    </source>
</evidence>
<dbReference type="GO" id="GO:0016705">
    <property type="term" value="F:oxidoreductase activity, acting on paired donors, with incorporation or reduction of molecular oxygen"/>
    <property type="evidence" value="ECO:0007669"/>
    <property type="project" value="InterPro"/>
</dbReference>
<protein>
    <submittedName>
        <fullName evidence="2">Cytochrome P450</fullName>
    </submittedName>
</protein>
<reference evidence="2 3" key="1">
    <citation type="journal article" date="2014" name="Genome Announc.">
        <title>Draft genome sequence of Sclerotinia borealis, a psychrophilic plant pathogenic fungus.</title>
        <authorList>
            <person name="Mardanov A.V."/>
            <person name="Beletsky A.V."/>
            <person name="Kadnikov V.V."/>
            <person name="Ignatov A.N."/>
            <person name="Ravin N.V."/>
        </authorList>
    </citation>
    <scope>NUCLEOTIDE SEQUENCE [LARGE SCALE GENOMIC DNA]</scope>
    <source>
        <strain evidence="3">F-4157</strain>
    </source>
</reference>
<feature type="transmembrane region" description="Helical" evidence="1">
    <location>
        <begin position="6"/>
        <end position="26"/>
    </location>
</feature>
<keyword evidence="1" id="KW-0472">Membrane</keyword>
<keyword evidence="1" id="KW-1133">Transmembrane helix</keyword>
<dbReference type="SUPFAM" id="SSF48264">
    <property type="entry name" value="Cytochrome P450"/>
    <property type="match status" value="1"/>
</dbReference>
<name>W9C759_SCLBF</name>
<dbReference type="AlphaFoldDB" id="W9C759"/>
<dbReference type="EMBL" id="AYSA01000469">
    <property type="protein sequence ID" value="ESZ91696.1"/>
    <property type="molecule type" value="Genomic_DNA"/>
</dbReference>
<dbReference type="GO" id="GO:0020037">
    <property type="term" value="F:heme binding"/>
    <property type="evidence" value="ECO:0007669"/>
    <property type="project" value="InterPro"/>
</dbReference>
<dbReference type="InterPro" id="IPR036396">
    <property type="entry name" value="Cyt_P450_sf"/>
</dbReference>
<accession>W9C759</accession>
<keyword evidence="1" id="KW-0812">Transmembrane</keyword>
<gene>
    <name evidence="2" type="ORF">SBOR_7915</name>
</gene>
<evidence type="ECO:0000256" key="1">
    <source>
        <dbReference type="SAM" id="Phobius"/>
    </source>
</evidence>
<evidence type="ECO:0000313" key="3">
    <source>
        <dbReference type="Proteomes" id="UP000019487"/>
    </source>
</evidence>
<organism evidence="2 3">
    <name type="scientific">Sclerotinia borealis (strain F-4128)</name>
    <dbReference type="NCBI Taxonomy" id="1432307"/>
    <lineage>
        <taxon>Eukaryota</taxon>
        <taxon>Fungi</taxon>
        <taxon>Dikarya</taxon>
        <taxon>Ascomycota</taxon>
        <taxon>Pezizomycotina</taxon>
        <taxon>Leotiomycetes</taxon>
        <taxon>Helotiales</taxon>
        <taxon>Sclerotiniaceae</taxon>
        <taxon>Sclerotinia</taxon>
    </lineage>
</organism>
<comment type="caution">
    <text evidence="2">The sequence shown here is derived from an EMBL/GenBank/DDBJ whole genome shotgun (WGS) entry which is preliminary data.</text>
</comment>
<dbReference type="HOGENOM" id="CLU_1525523_0_0_1"/>
<dbReference type="STRING" id="1432307.W9C759"/>
<sequence length="178" mass="20623">MAVYSLFLAFIIPVSGWIMYVLYCLAVNYNIARKTGLPLVILPVNSGNPLWMLVDTKILPYFKHLPFTKNFTRFNYRGWEIYDRYRAHQELGDAFIFVTPGKNWLQLCNAGTLTNIFARKEEFTRPTEILEMLNVFGPNVGTTEGTQWQRHRKITATCFNELNNEIVCQKSQNSILTS</sequence>